<comment type="catalytic activity">
    <reaction evidence="1 4">
        <text>(4aS,6R)-4a-hydroxy-L-erythro-5,6,7,8-tetrahydrobiopterin = (6R)-L-erythro-6,7-dihydrobiopterin + H2O</text>
        <dbReference type="Rhea" id="RHEA:11920"/>
        <dbReference type="ChEBI" id="CHEBI:15377"/>
        <dbReference type="ChEBI" id="CHEBI:15642"/>
        <dbReference type="ChEBI" id="CHEBI:43120"/>
        <dbReference type="EC" id="4.2.1.96"/>
    </reaction>
</comment>
<dbReference type="NCBIfam" id="NF002018">
    <property type="entry name" value="PRK00823.1-3"/>
    <property type="match status" value="1"/>
</dbReference>
<evidence type="ECO:0000313" key="6">
    <source>
        <dbReference type="Proteomes" id="UP000189940"/>
    </source>
</evidence>
<dbReference type="NCBIfam" id="NF002020">
    <property type="entry name" value="PRK00823.1-5"/>
    <property type="match status" value="1"/>
</dbReference>
<dbReference type="PANTHER" id="PTHR12599">
    <property type="entry name" value="PTERIN-4-ALPHA-CARBINOLAMINE DEHYDRATASE"/>
    <property type="match status" value="1"/>
</dbReference>
<comment type="caution">
    <text evidence="5">The sequence shown here is derived from an EMBL/GenBank/DDBJ whole genome shotgun (WGS) entry which is preliminary data.</text>
</comment>
<dbReference type="Pfam" id="PF01329">
    <property type="entry name" value="Pterin_4a"/>
    <property type="match status" value="1"/>
</dbReference>
<organism evidence="5 6">
    <name type="scientific">Nitrobacter vulgaris</name>
    <dbReference type="NCBI Taxonomy" id="29421"/>
    <lineage>
        <taxon>Bacteria</taxon>
        <taxon>Pseudomonadati</taxon>
        <taxon>Pseudomonadota</taxon>
        <taxon>Alphaproteobacteria</taxon>
        <taxon>Hyphomicrobiales</taxon>
        <taxon>Nitrobacteraceae</taxon>
        <taxon>Nitrobacter</taxon>
    </lineage>
</organism>
<dbReference type="EMBL" id="MWPQ01000055">
    <property type="protein sequence ID" value="OPH81721.1"/>
    <property type="molecule type" value="Genomic_DNA"/>
</dbReference>
<reference evidence="5 6" key="1">
    <citation type="submission" date="2017-02" db="EMBL/GenBank/DDBJ databases">
        <title>Genome sequence of the nitrite-oxidizing bacterium Nitrobacter vulgaris strain Ab1.</title>
        <authorList>
            <person name="Mellbye B.L."/>
            <person name="Davis E.W."/>
            <person name="Spieck E."/>
            <person name="Chang J.H."/>
            <person name="Bottomley P.J."/>
            <person name="Sayavedra-Soto L.A."/>
        </authorList>
    </citation>
    <scope>NUCLEOTIDE SEQUENCE [LARGE SCALE GENOMIC DNA]</scope>
    <source>
        <strain evidence="5 6">Ab1</strain>
    </source>
</reference>
<evidence type="ECO:0000256" key="4">
    <source>
        <dbReference type="HAMAP-Rule" id="MF_00434"/>
    </source>
</evidence>
<dbReference type="HAMAP" id="MF_00434">
    <property type="entry name" value="Pterin_4_alpha"/>
    <property type="match status" value="1"/>
</dbReference>
<dbReference type="Gene3D" id="3.30.1360.20">
    <property type="entry name" value="Transcriptional coactivator/pterin dehydratase"/>
    <property type="match status" value="1"/>
</dbReference>
<keyword evidence="3 4" id="KW-0456">Lyase</keyword>
<dbReference type="CDD" id="cd00914">
    <property type="entry name" value="PCD_DCoH_subfamily_b"/>
    <property type="match status" value="1"/>
</dbReference>
<evidence type="ECO:0000256" key="1">
    <source>
        <dbReference type="ARBA" id="ARBA00001554"/>
    </source>
</evidence>
<proteinExistence type="inferred from homology"/>
<sequence length="128" mass="14371">MRVAGTASPEKRVNTKRANVPIKKETKMAKRLSEEEQRTALNELSGWSRVAGREAITRTFTFRDFNEAFGFMTRVALVAEKSDHHPEWRNVYKTVEVVLATHDAGGVTERDIKLADAMNAIAKQPQGT</sequence>
<dbReference type="SUPFAM" id="SSF55248">
    <property type="entry name" value="PCD-like"/>
    <property type="match status" value="1"/>
</dbReference>
<gene>
    <name evidence="5" type="ORF">B2M20_16275</name>
</gene>
<dbReference type="AlphaFoldDB" id="A0A1V4HUP8"/>
<protein>
    <recommendedName>
        <fullName evidence="4">Putative pterin-4-alpha-carbinolamine dehydratase</fullName>
        <shortName evidence="4">PHS</shortName>
        <ecNumber evidence="4">4.2.1.96</ecNumber>
    </recommendedName>
    <alternativeName>
        <fullName evidence="4">4-alpha-hydroxy-tetrahydropterin dehydratase</fullName>
    </alternativeName>
    <alternativeName>
        <fullName evidence="4">Pterin carbinolamine dehydratase</fullName>
        <shortName evidence="4">PCD</shortName>
    </alternativeName>
</protein>
<dbReference type="EC" id="4.2.1.96" evidence="4"/>
<dbReference type="NCBIfam" id="NF002017">
    <property type="entry name" value="PRK00823.1-2"/>
    <property type="match status" value="1"/>
</dbReference>
<dbReference type="PANTHER" id="PTHR12599:SF0">
    <property type="entry name" value="PTERIN-4-ALPHA-CARBINOLAMINE DEHYDRATASE"/>
    <property type="match status" value="1"/>
</dbReference>
<dbReference type="InterPro" id="IPR001533">
    <property type="entry name" value="Pterin_deHydtase"/>
</dbReference>
<evidence type="ECO:0000256" key="2">
    <source>
        <dbReference type="ARBA" id="ARBA00006472"/>
    </source>
</evidence>
<evidence type="ECO:0000313" key="5">
    <source>
        <dbReference type="EMBL" id="OPH81721.1"/>
    </source>
</evidence>
<dbReference type="GO" id="GO:0008124">
    <property type="term" value="F:4-alpha-hydroxytetrahydrobiopterin dehydratase activity"/>
    <property type="evidence" value="ECO:0007669"/>
    <property type="project" value="UniProtKB-UniRule"/>
</dbReference>
<comment type="similarity">
    <text evidence="2 4">Belongs to the pterin-4-alpha-carbinolamine dehydratase family.</text>
</comment>
<dbReference type="InterPro" id="IPR036428">
    <property type="entry name" value="PCD_sf"/>
</dbReference>
<evidence type="ECO:0000256" key="3">
    <source>
        <dbReference type="ARBA" id="ARBA00023239"/>
    </source>
</evidence>
<dbReference type="Proteomes" id="UP000189940">
    <property type="component" value="Unassembled WGS sequence"/>
</dbReference>
<accession>A0A1V4HUP8</accession>
<keyword evidence="6" id="KW-1185">Reference proteome</keyword>
<dbReference type="STRING" id="29421.B2M20_16275"/>
<dbReference type="GO" id="GO:0006729">
    <property type="term" value="P:tetrahydrobiopterin biosynthetic process"/>
    <property type="evidence" value="ECO:0007669"/>
    <property type="project" value="InterPro"/>
</dbReference>
<name>A0A1V4HUP8_NITVU</name>